<name>A0AA40VUS8_9NOST</name>
<dbReference type="Gene3D" id="2.60.120.620">
    <property type="entry name" value="q2cbj1_9rhob like domain"/>
    <property type="match status" value="1"/>
</dbReference>
<proteinExistence type="predicted"/>
<dbReference type="SUPFAM" id="SSF51197">
    <property type="entry name" value="Clavaminate synthase-like"/>
    <property type="match status" value="1"/>
</dbReference>
<accession>A0AA40VUS8</accession>
<reference evidence="1" key="1">
    <citation type="submission" date="2019-07" db="EMBL/GenBank/DDBJ databases">
        <title>Toxilogical consequences of a new and cryptic species of cyanobacteria (Komarekiella delphini-convector) recovered from the epidermis of a bottlenose dolphin and 1500 ft. in the air.</title>
        <authorList>
            <person name="Brown A.O."/>
            <person name="Dvorak P."/>
            <person name="Villanueva C.D."/>
            <person name="Foss A.J."/>
            <person name="Garvey A.D."/>
            <person name="Gibson Q.A."/>
            <person name="Johansen J.R."/>
            <person name="Casamatta D.A."/>
        </authorList>
    </citation>
    <scope>NUCLEOTIDE SEQUENCE</scope>
    <source>
        <strain evidence="1">SJRDD-AB1</strain>
    </source>
</reference>
<organism evidence="1 2">
    <name type="scientific">Komarekiella delphini-convector SJRDD-AB1</name>
    <dbReference type="NCBI Taxonomy" id="2593771"/>
    <lineage>
        <taxon>Bacteria</taxon>
        <taxon>Bacillati</taxon>
        <taxon>Cyanobacteriota</taxon>
        <taxon>Cyanophyceae</taxon>
        <taxon>Nostocales</taxon>
        <taxon>Nostocaceae</taxon>
        <taxon>Komarekiella</taxon>
        <taxon>Komarekiella delphini-convector</taxon>
    </lineage>
</organism>
<dbReference type="AlphaFoldDB" id="A0AA40VUS8"/>
<evidence type="ECO:0000313" key="2">
    <source>
        <dbReference type="Proteomes" id="UP001165986"/>
    </source>
</evidence>
<dbReference type="RefSeq" id="WP_191761832.1">
    <property type="nucleotide sequence ID" value="NZ_VJXY01000069.1"/>
</dbReference>
<dbReference type="Proteomes" id="UP001165986">
    <property type="component" value="Unassembled WGS sequence"/>
</dbReference>
<keyword evidence="2" id="KW-1185">Reference proteome</keyword>
<comment type="caution">
    <text evidence="1">The sequence shown here is derived from an EMBL/GenBank/DDBJ whole genome shotgun (WGS) entry which is preliminary data.</text>
</comment>
<gene>
    <name evidence="1" type="ORF">FNW02_33260</name>
</gene>
<sequence length="294" mass="34271">MSILVKKFGNRIVESFYQITFLKNKIETEYQMSVKRNINNLPLLSTTDLTLVETLKNEGIIITSLATLSIPSTSRMLQMAKKLMLEMPHSIPANEEHKFVIHATNKQIMEHPEIFYWGLQQRLLDIVENYLGLPVAYHHPSFRRDIANQVQRKTRLWHLDKEDRKMIKIIVYLNDVNDDCGPFQYIPLSFSPTITCSLRYNYGYVQAKTMQQVISPLNWKSCTGSSGTVIIVDTAKIFHRGKIPTNSDRFAIFFDYTSQSPKHPFYCQRSLTNENLIILAEKLSEKQKQCIFWR</sequence>
<protein>
    <submittedName>
        <fullName evidence="1">2OG-Fe(II) oxygenase</fullName>
    </submittedName>
</protein>
<evidence type="ECO:0000313" key="1">
    <source>
        <dbReference type="EMBL" id="MBD6620519.1"/>
    </source>
</evidence>
<dbReference type="EMBL" id="VJXY01000069">
    <property type="protein sequence ID" value="MBD6620519.1"/>
    <property type="molecule type" value="Genomic_DNA"/>
</dbReference>